<dbReference type="Pfam" id="PF17846">
    <property type="entry name" value="XRN_M"/>
    <property type="match status" value="1"/>
</dbReference>
<dbReference type="Gene3D" id="3.40.50.12390">
    <property type="match status" value="2"/>
</dbReference>
<dbReference type="GO" id="GO:0005634">
    <property type="term" value="C:nucleus"/>
    <property type="evidence" value="ECO:0007669"/>
    <property type="project" value="TreeGrafter"/>
</dbReference>
<keyword evidence="3" id="KW-0540">Nuclease</keyword>
<feature type="domain" description="Xrn1 N-terminal" evidence="7">
    <location>
        <begin position="1"/>
        <end position="258"/>
    </location>
</feature>
<evidence type="ECO:0000256" key="4">
    <source>
        <dbReference type="ARBA" id="ARBA00022801"/>
    </source>
</evidence>
<comment type="similarity">
    <text evidence="1">Belongs to the 5'-3' exonuclease family. XRN2/RAT1 subfamily.</text>
</comment>
<gene>
    <name evidence="9" type="ORF">FEM48_Zijuj03G0083500</name>
</gene>
<sequence>MGVSSFYRWLVNKYPKVVEDAIDEANGDYSIDSSLPNPNGIEFDNLYLDMNCIIHPCFHPDDDHHPNHDGLSAAPTTFEDVFNNIFEYIDQLCSIVRPRKLLYMAIDGVAPRAKMNQQRARRFRTAKDKEIYEAEEMKLRKQFEMEGKQVLPKHESEVSDSNIITPGTEFMHELSKALQRFICVRLSTDLGWKDIKVILSDASVPGEGEHKIMSFIRHQRELPTYNPNTHHCLYGSDADLIMLALATHEIHFSILREDLLNHDQIHYSSKSVSKTSFSSVVKCKQPYQFLHIWILREYLELDMQICDPPKDLKLDLERLIDDFIFMCFFVGNDFLPHMPTLEINEGAIDLLMTVYKKEFKNFGGYLVDMLLDKKAGYIKLSKVEKFILLVGAYEEKIFMKRSDLRERKLRNLCNNSYNLGEEEDNIGSLISAAIASVESVPSTNRTLNNQCSYSEILDNTKEFKSKLKEILKRKSDLFYNGSFGTDSVKLSSPGFKQRYYKIKFSAQSPEEVESTRKILVKKYTEGLLWVLLYYFSSPPSWTWFYPFHYGPFTSDLKGLSQVKMKFEKGSPFKPFDQLMAVLPPRSANALPKAYQPLLLEDSSSIIDFYPNDFEVDEDGKRFSWQGICKLPFIDEERLLSETKKLDKELKEEEKVRNTEQFDRLFVRCTHRLASQILSLPENSSEGKLDCDLRMEIGGYIHSHHIIMDEEEAHDPKPEQNVLCVLYKLPDCGSHVPHLIDGVKIPNKIITKEDLNDTQLWHEYQGSNPPNRSLNQERFGKANINTSSSSQNYELAGYGWASAGRGKPISRQDMSMHKGDSLGPEWGAGRGRGKPTHSSRQMDFKGFREFTISGPSRSSSRSDINGRGHPVDSCFRPSRIGANQDVNHALQPSFQVRGSRPGRATWNPQAGLICTRKHSSSSEANWPGPVSGNHRATGACPTEEFSGTVMFEVGFTSEDPASVVFETVFTSEDSLLSEIEVLPRCSSLTLEDSDTEFEAFDDPFLSNVVACVSTPCFSAFLNPSYFSCFLSSASLAPKATFFSKAEVKITQVSLLGNL</sequence>
<dbReference type="AlphaFoldDB" id="A0A978VP78"/>
<accession>A0A978VP78</accession>
<keyword evidence="2" id="KW-0507">mRNA processing</keyword>
<organism evidence="9 10">
    <name type="scientific">Ziziphus jujuba var. spinosa</name>
    <dbReference type="NCBI Taxonomy" id="714518"/>
    <lineage>
        <taxon>Eukaryota</taxon>
        <taxon>Viridiplantae</taxon>
        <taxon>Streptophyta</taxon>
        <taxon>Embryophyta</taxon>
        <taxon>Tracheophyta</taxon>
        <taxon>Spermatophyta</taxon>
        <taxon>Magnoliopsida</taxon>
        <taxon>eudicotyledons</taxon>
        <taxon>Gunneridae</taxon>
        <taxon>Pentapetalae</taxon>
        <taxon>rosids</taxon>
        <taxon>fabids</taxon>
        <taxon>Rosales</taxon>
        <taxon>Rhamnaceae</taxon>
        <taxon>Paliureae</taxon>
        <taxon>Ziziphus</taxon>
    </lineage>
</organism>
<comment type="caution">
    <text evidence="9">The sequence shown here is derived from an EMBL/GenBank/DDBJ whole genome shotgun (WGS) entry which is preliminary data.</text>
</comment>
<evidence type="ECO:0000256" key="1">
    <source>
        <dbReference type="ARBA" id="ARBA00006994"/>
    </source>
</evidence>
<evidence type="ECO:0000259" key="7">
    <source>
        <dbReference type="Pfam" id="PF03159"/>
    </source>
</evidence>
<feature type="region of interest" description="Disordered" evidence="6">
    <location>
        <begin position="808"/>
        <end position="874"/>
    </location>
</feature>
<dbReference type="FunFam" id="1.25.40.1050:FF:000002">
    <property type="entry name" value="5'-3' exoribonuclease"/>
    <property type="match status" value="1"/>
</dbReference>
<dbReference type="PANTHER" id="PTHR12341:SF62">
    <property type="entry name" value="5'-3' EXORIBONUCLEASE 3-LIKE"/>
    <property type="match status" value="1"/>
</dbReference>
<dbReference type="InterPro" id="IPR027073">
    <property type="entry name" value="5_3_exoribonuclease"/>
</dbReference>
<evidence type="ECO:0000256" key="5">
    <source>
        <dbReference type="ARBA" id="ARBA00022839"/>
    </source>
</evidence>
<reference evidence="9" key="1">
    <citation type="journal article" date="2021" name="Front. Plant Sci.">
        <title>Chromosome-Scale Genome Assembly for Chinese Sour Jujube and Insights Into Its Genome Evolution and Domestication Signature.</title>
        <authorList>
            <person name="Shen L.-Y."/>
            <person name="Luo H."/>
            <person name="Wang X.-L."/>
            <person name="Wang X.-M."/>
            <person name="Qiu X.-J."/>
            <person name="Liu H."/>
            <person name="Zhou S.-S."/>
            <person name="Jia K.-H."/>
            <person name="Nie S."/>
            <person name="Bao Y.-T."/>
            <person name="Zhang R.-G."/>
            <person name="Yun Q.-Z."/>
            <person name="Chai Y.-H."/>
            <person name="Lu J.-Y."/>
            <person name="Li Y."/>
            <person name="Zhao S.-W."/>
            <person name="Mao J.-F."/>
            <person name="Jia S.-G."/>
            <person name="Mao Y.-M."/>
        </authorList>
    </citation>
    <scope>NUCLEOTIDE SEQUENCE</scope>
    <source>
        <strain evidence="9">AT0</strain>
        <tissue evidence="9">Leaf</tissue>
    </source>
</reference>
<dbReference type="CDD" id="cd18673">
    <property type="entry name" value="PIN_XRN1-2-like"/>
    <property type="match status" value="1"/>
</dbReference>
<dbReference type="GO" id="GO:0003723">
    <property type="term" value="F:RNA binding"/>
    <property type="evidence" value="ECO:0007669"/>
    <property type="project" value="TreeGrafter"/>
</dbReference>
<dbReference type="PANTHER" id="PTHR12341">
    <property type="entry name" value="5'-&gt;3' EXORIBONUCLEASE"/>
    <property type="match status" value="1"/>
</dbReference>
<evidence type="ECO:0000259" key="8">
    <source>
        <dbReference type="Pfam" id="PF17846"/>
    </source>
</evidence>
<proteinExistence type="inferred from homology"/>
<protein>
    <submittedName>
        <fullName evidence="9">Uncharacterized protein</fullName>
    </submittedName>
</protein>
<dbReference type="Proteomes" id="UP000813462">
    <property type="component" value="Unassembled WGS sequence"/>
</dbReference>
<evidence type="ECO:0000313" key="9">
    <source>
        <dbReference type="EMBL" id="KAH7537353.1"/>
    </source>
</evidence>
<dbReference type="GO" id="GO:0004534">
    <property type="term" value="F:5'-3' RNA exonuclease activity"/>
    <property type="evidence" value="ECO:0007669"/>
    <property type="project" value="TreeGrafter"/>
</dbReference>
<evidence type="ECO:0000256" key="3">
    <source>
        <dbReference type="ARBA" id="ARBA00022722"/>
    </source>
</evidence>
<evidence type="ECO:0000256" key="6">
    <source>
        <dbReference type="SAM" id="MobiDB-lite"/>
    </source>
</evidence>
<dbReference type="EMBL" id="JAEACU010000003">
    <property type="protein sequence ID" value="KAH7537353.1"/>
    <property type="molecule type" value="Genomic_DNA"/>
</dbReference>
<dbReference type="GO" id="GO:0006397">
    <property type="term" value="P:mRNA processing"/>
    <property type="evidence" value="ECO:0007669"/>
    <property type="project" value="UniProtKB-KW"/>
</dbReference>
<dbReference type="InterPro" id="IPR041412">
    <property type="entry name" value="Xrn1_helical"/>
</dbReference>
<keyword evidence="5" id="KW-0269">Exonuclease</keyword>
<dbReference type="Pfam" id="PF03159">
    <property type="entry name" value="XRN_N"/>
    <property type="match status" value="1"/>
</dbReference>
<evidence type="ECO:0000313" key="10">
    <source>
        <dbReference type="Proteomes" id="UP000813462"/>
    </source>
</evidence>
<keyword evidence="4" id="KW-0378">Hydrolase</keyword>
<dbReference type="InterPro" id="IPR004859">
    <property type="entry name" value="Xrn1_N"/>
</dbReference>
<feature type="domain" description="Xrn1 helical" evidence="8">
    <location>
        <begin position="314"/>
        <end position="754"/>
    </location>
</feature>
<name>A0A978VP78_ZIZJJ</name>
<dbReference type="GO" id="GO:0000956">
    <property type="term" value="P:nuclear-transcribed mRNA catabolic process"/>
    <property type="evidence" value="ECO:0007669"/>
    <property type="project" value="TreeGrafter"/>
</dbReference>
<dbReference type="Gene3D" id="1.25.40.1050">
    <property type="match status" value="1"/>
</dbReference>
<evidence type="ECO:0000256" key="2">
    <source>
        <dbReference type="ARBA" id="ARBA00022664"/>
    </source>
</evidence>